<feature type="domain" description="Uroporphyrinogen decarboxylase (URO-D)" evidence="1">
    <location>
        <begin position="77"/>
        <end position="340"/>
    </location>
</feature>
<dbReference type="Gene3D" id="3.20.20.210">
    <property type="match status" value="1"/>
</dbReference>
<evidence type="ECO:0000313" key="2">
    <source>
        <dbReference type="EMBL" id="KFJ04642.1"/>
    </source>
</evidence>
<dbReference type="EMBL" id="JGZR01000003">
    <property type="protein sequence ID" value="KFJ04642.1"/>
    <property type="molecule type" value="Genomic_DNA"/>
</dbReference>
<proteinExistence type="predicted"/>
<dbReference type="AlphaFoldDB" id="A0A087EA41"/>
<organism evidence="2 3">
    <name type="scientific">Bifidobacterium subtile</name>
    <dbReference type="NCBI Taxonomy" id="77635"/>
    <lineage>
        <taxon>Bacteria</taxon>
        <taxon>Bacillati</taxon>
        <taxon>Actinomycetota</taxon>
        <taxon>Actinomycetes</taxon>
        <taxon>Bifidobacteriales</taxon>
        <taxon>Bifidobacteriaceae</taxon>
        <taxon>Bifidobacterium</taxon>
    </lineage>
</organism>
<dbReference type="SUPFAM" id="SSF51726">
    <property type="entry name" value="UROD/MetE-like"/>
    <property type="match status" value="1"/>
</dbReference>
<accession>A0A087EA41</accession>
<dbReference type="Pfam" id="PF01208">
    <property type="entry name" value="URO-D"/>
    <property type="match status" value="1"/>
</dbReference>
<sequence length="343" mass="38246">MALDRKQAFHDILAGEGTVPHLTSAWQHFVHHEYGVEEQVRAHADFVTKWDWDWIKINPRSAYYTEAWGGVFDHDDYGNGRSPKLITPPVKQLDDLRNVDYVDPETSAALSEETGIVRGVHQAFPDRVVLQTVFSPLTVLLGLAALPRINHRAIYGHEPTLSRDELLYERPDEAKRALNAIARTLADYVKQLVAPVEQGGAGADGIFYAVTGTASRQYFDHEHFTEFSEPYDRIVLQAADSSVKLLHTCKEYSNPEWFADYPIDLLQWDSFVEGNPPVTDAYGSVPVSGPDAALIGKDGDLQELSRQLTVTTEARAGKPFLLAPSCTIPPNPGDENLRLLRQA</sequence>
<comment type="caution">
    <text evidence="2">The sequence shown here is derived from an EMBL/GenBank/DDBJ whole genome shotgun (WGS) entry which is preliminary data.</text>
</comment>
<dbReference type="OrthoDB" id="7375127at2"/>
<dbReference type="eggNOG" id="COG0407">
    <property type="taxonomic scope" value="Bacteria"/>
</dbReference>
<dbReference type="Proteomes" id="UP000029055">
    <property type="component" value="Unassembled WGS sequence"/>
</dbReference>
<name>A0A087EA41_9BIFI</name>
<dbReference type="STRING" id="77635.BISU_0652"/>
<reference evidence="2 3" key="1">
    <citation type="submission" date="2014-03" db="EMBL/GenBank/DDBJ databases">
        <title>Genomics of Bifidobacteria.</title>
        <authorList>
            <person name="Ventura M."/>
            <person name="Milani C."/>
            <person name="Lugli G.A."/>
        </authorList>
    </citation>
    <scope>NUCLEOTIDE SEQUENCE [LARGE SCALE GENOMIC DNA]</scope>
    <source>
        <strain evidence="2 3">LMG 11597</strain>
    </source>
</reference>
<dbReference type="GO" id="GO:0004853">
    <property type="term" value="F:uroporphyrinogen decarboxylase activity"/>
    <property type="evidence" value="ECO:0007669"/>
    <property type="project" value="InterPro"/>
</dbReference>
<dbReference type="InterPro" id="IPR038071">
    <property type="entry name" value="UROD/MetE-like_sf"/>
</dbReference>
<protein>
    <submittedName>
        <fullName evidence="2">Uroporphyrinogen-III decarboxylase</fullName>
    </submittedName>
</protein>
<evidence type="ECO:0000313" key="3">
    <source>
        <dbReference type="Proteomes" id="UP000029055"/>
    </source>
</evidence>
<dbReference type="GO" id="GO:0006779">
    <property type="term" value="P:porphyrin-containing compound biosynthetic process"/>
    <property type="evidence" value="ECO:0007669"/>
    <property type="project" value="InterPro"/>
</dbReference>
<evidence type="ECO:0000259" key="1">
    <source>
        <dbReference type="Pfam" id="PF01208"/>
    </source>
</evidence>
<dbReference type="InterPro" id="IPR000257">
    <property type="entry name" value="Uroporphyrinogen_deCOase"/>
</dbReference>
<keyword evidence="3" id="KW-1185">Reference proteome</keyword>
<gene>
    <name evidence="2" type="ORF">BISU_0652</name>
</gene>
<dbReference type="RefSeq" id="WP_024462748.1">
    <property type="nucleotide sequence ID" value="NZ_CP062939.1"/>
</dbReference>